<dbReference type="InterPro" id="IPR012674">
    <property type="entry name" value="Calycin"/>
</dbReference>
<keyword evidence="6" id="KW-0406">Ion transport</keyword>
<evidence type="ECO:0000259" key="10">
    <source>
        <dbReference type="Pfam" id="PF09223"/>
    </source>
</evidence>
<keyword evidence="8" id="KW-0175">Coiled coil</keyword>
<dbReference type="InterPro" id="IPR015304">
    <property type="entry name" value="ZinT_dom"/>
</dbReference>
<keyword evidence="3 9" id="KW-0732">Signal</keyword>
<dbReference type="KEGG" id="esg:EsVE80_01190"/>
<keyword evidence="12" id="KW-1185">Reference proteome</keyword>
<dbReference type="Gene3D" id="2.40.128.20">
    <property type="match status" value="1"/>
</dbReference>
<evidence type="ECO:0000313" key="12">
    <source>
        <dbReference type="Proteomes" id="UP000502998"/>
    </source>
</evidence>
<dbReference type="SUPFAM" id="SSF53807">
    <property type="entry name" value="Helical backbone' metal receptor"/>
    <property type="match status" value="1"/>
</dbReference>
<keyword evidence="5" id="KW-0864">Zinc transport</keyword>
<evidence type="ECO:0000256" key="5">
    <source>
        <dbReference type="ARBA" id="ARBA00022906"/>
    </source>
</evidence>
<dbReference type="InterPro" id="IPR050492">
    <property type="entry name" value="Bact_metal-bind_prot9"/>
</dbReference>
<gene>
    <name evidence="11" type="ORF">EsVE80_01190</name>
</gene>
<organism evidence="11 12">
    <name type="scientific">Enterococcus saigonensis</name>
    <dbReference type="NCBI Taxonomy" id="1805431"/>
    <lineage>
        <taxon>Bacteria</taxon>
        <taxon>Bacillati</taxon>
        <taxon>Bacillota</taxon>
        <taxon>Bacilli</taxon>
        <taxon>Lactobacillales</taxon>
        <taxon>Enterococcaceae</taxon>
        <taxon>Enterococcus</taxon>
    </lineage>
</organism>
<dbReference type="InterPro" id="IPR006127">
    <property type="entry name" value="ZnuA-like"/>
</dbReference>
<evidence type="ECO:0000256" key="3">
    <source>
        <dbReference type="ARBA" id="ARBA00022729"/>
    </source>
</evidence>
<dbReference type="GO" id="GO:0008270">
    <property type="term" value="F:zinc ion binding"/>
    <property type="evidence" value="ECO:0007669"/>
    <property type="project" value="InterPro"/>
</dbReference>
<evidence type="ECO:0000313" key="11">
    <source>
        <dbReference type="EMBL" id="BCA84596.1"/>
    </source>
</evidence>
<evidence type="ECO:0000256" key="7">
    <source>
        <dbReference type="RuleBase" id="RU003512"/>
    </source>
</evidence>
<keyword evidence="4" id="KW-0862">Zinc</keyword>
<accession>A0A679IHH3</accession>
<reference evidence="11 12" key="1">
    <citation type="submission" date="2020-02" db="EMBL/GenBank/DDBJ databases">
        <title>Characterization of vanA genotype vancomycin-resistant Enterococcus saigonensis VE80.</title>
        <authorList>
            <person name="Harada T."/>
            <person name="Motooka D."/>
            <person name="Nakamura S."/>
            <person name="Yamamoto Y."/>
            <person name="Kawahara R."/>
            <person name="Kawatsu K."/>
        </authorList>
    </citation>
    <scope>NUCLEOTIDE SEQUENCE [LARGE SCALE GENOMIC DNA]</scope>
    <source>
        <strain evidence="11 12">VE80</strain>
    </source>
</reference>
<dbReference type="PRINTS" id="PR00690">
    <property type="entry name" value="ADHESNFAMILY"/>
</dbReference>
<dbReference type="GO" id="GO:0006829">
    <property type="term" value="P:zinc ion transport"/>
    <property type="evidence" value="ECO:0007669"/>
    <property type="project" value="UniProtKB-KW"/>
</dbReference>
<protein>
    <submittedName>
        <fullName evidence="11">Zinc ABC transporter substrate-binding protein AdcA</fullName>
    </submittedName>
</protein>
<evidence type="ECO:0000256" key="2">
    <source>
        <dbReference type="ARBA" id="ARBA00022448"/>
    </source>
</evidence>
<evidence type="ECO:0000256" key="6">
    <source>
        <dbReference type="ARBA" id="ARBA00023065"/>
    </source>
</evidence>
<sequence length="510" mass="57663">MKKIGMYLMGIVVLGFLAACGTNAKSAKDTVVTKKDKLEIITTFYPMYDFTKNIVGDEANVKLMIPAGSEPHDYEPSAKDMATIHDADVFIYHNENMETWVPKAKKGFAKDRPNIVEGTKDMILLPGGEEEHDHDHGEEGHHHELDPHTWVSPYRAMKEVKSIKDQLVKLYPKKAKTFETNAEKYLAKLTQLNQQYNAGLKDAKQKSFVTQHAAFGYLALDYGLNQVAISGLSPEQEPSASRLGELKEYVKDNGIQYIYFEKNANDKIAETLASEANVKLAVLNPLESLTKEQIADGEDYISVMKENLQALEKTTNVAGKNVKQEMPQDTAVKTVANGYFADSAVKNRKLSDYTGKWQSVYPLLQAGALDQVFDYKAKQNKDMTAAEYKAYYDTGYKTDVEKINITANTIEFVVDGKTYKYEYVAKGYKILNYEKGNRGVRFLFEAKGDAGRFKYVQFSDHNIAPQKTAHYHIFFGGKSQESLFTQMHNWPTYYPDNLSKYAIAQEMMAH</sequence>
<feature type="signal peptide" evidence="9">
    <location>
        <begin position="1"/>
        <end position="24"/>
    </location>
</feature>
<dbReference type="InterPro" id="IPR006129">
    <property type="entry name" value="AdhesinB"/>
</dbReference>
<name>A0A679IHH3_9ENTE</name>
<dbReference type="Gene3D" id="3.40.50.1980">
    <property type="entry name" value="Nitrogenase molybdenum iron protein domain"/>
    <property type="match status" value="2"/>
</dbReference>
<dbReference type="PANTHER" id="PTHR42953">
    <property type="entry name" value="HIGH-AFFINITY ZINC UPTAKE SYSTEM PROTEIN ZNUA-RELATED"/>
    <property type="match status" value="1"/>
</dbReference>
<dbReference type="Pfam" id="PF09223">
    <property type="entry name" value="ZinT"/>
    <property type="match status" value="1"/>
</dbReference>
<dbReference type="CDD" id="cd01017">
    <property type="entry name" value="AdcA"/>
    <property type="match status" value="1"/>
</dbReference>
<dbReference type="Pfam" id="PF01297">
    <property type="entry name" value="ZnuA"/>
    <property type="match status" value="1"/>
</dbReference>
<feature type="domain" description="ZinT" evidence="10">
    <location>
        <begin position="333"/>
        <end position="510"/>
    </location>
</feature>
<comment type="similarity">
    <text evidence="1 7">Belongs to the bacterial solute-binding protein 9 family.</text>
</comment>
<evidence type="ECO:0000256" key="1">
    <source>
        <dbReference type="ARBA" id="ARBA00011028"/>
    </source>
</evidence>
<feature type="coiled-coil region" evidence="8">
    <location>
        <begin position="175"/>
        <end position="206"/>
    </location>
</feature>
<evidence type="ECO:0000256" key="9">
    <source>
        <dbReference type="SAM" id="SignalP"/>
    </source>
</evidence>
<evidence type="ECO:0000256" key="4">
    <source>
        <dbReference type="ARBA" id="ARBA00022833"/>
    </source>
</evidence>
<dbReference type="AlphaFoldDB" id="A0A679IHH3"/>
<dbReference type="EMBL" id="AP022822">
    <property type="protein sequence ID" value="BCA84596.1"/>
    <property type="molecule type" value="Genomic_DNA"/>
</dbReference>
<dbReference type="PROSITE" id="PS51257">
    <property type="entry name" value="PROKAR_LIPOPROTEIN"/>
    <property type="match status" value="1"/>
</dbReference>
<dbReference type="RefSeq" id="WP_173101992.1">
    <property type="nucleotide sequence ID" value="NZ_AP022822.1"/>
</dbReference>
<dbReference type="InterPro" id="IPR006128">
    <property type="entry name" value="Lipoprotein_PsaA-like"/>
</dbReference>
<dbReference type="PRINTS" id="PR00691">
    <property type="entry name" value="ADHESINB"/>
</dbReference>
<dbReference type="Proteomes" id="UP000502998">
    <property type="component" value="Chromosome"/>
</dbReference>
<feature type="chain" id="PRO_5025354198" evidence="9">
    <location>
        <begin position="25"/>
        <end position="510"/>
    </location>
</feature>
<proteinExistence type="inferred from homology"/>
<keyword evidence="2 7" id="KW-0813">Transport</keyword>
<dbReference type="PANTHER" id="PTHR42953:SF3">
    <property type="entry name" value="HIGH-AFFINITY ZINC UPTAKE SYSTEM PROTEIN ZNUA"/>
    <property type="match status" value="1"/>
</dbReference>
<dbReference type="SUPFAM" id="SSF50814">
    <property type="entry name" value="Lipocalins"/>
    <property type="match status" value="1"/>
</dbReference>
<evidence type="ECO:0000256" key="8">
    <source>
        <dbReference type="SAM" id="Coils"/>
    </source>
</evidence>
<dbReference type="GO" id="GO:0007155">
    <property type="term" value="P:cell adhesion"/>
    <property type="evidence" value="ECO:0007669"/>
    <property type="project" value="InterPro"/>
</dbReference>